<gene>
    <name evidence="2" type="ORF">PUR21_01245</name>
</gene>
<proteinExistence type="predicted"/>
<feature type="region of interest" description="Disordered" evidence="1">
    <location>
        <begin position="100"/>
        <end position="145"/>
    </location>
</feature>
<dbReference type="PANTHER" id="PTHR38468">
    <property type="entry name" value="SLL0939 PROTEIN"/>
    <property type="match status" value="1"/>
</dbReference>
<dbReference type="Proteomes" id="UP001404845">
    <property type="component" value="Unassembled WGS sequence"/>
</dbReference>
<dbReference type="Pfam" id="PF07784">
    <property type="entry name" value="DUF1622"/>
    <property type="match status" value="1"/>
</dbReference>
<evidence type="ECO:0000256" key="1">
    <source>
        <dbReference type="SAM" id="MobiDB-lite"/>
    </source>
</evidence>
<name>A0ABU9Z4M1_9HYPH</name>
<dbReference type="PANTHER" id="PTHR38468:SF1">
    <property type="entry name" value="SLL0939 PROTEIN"/>
    <property type="match status" value="1"/>
</dbReference>
<evidence type="ECO:0000313" key="3">
    <source>
        <dbReference type="Proteomes" id="UP001404845"/>
    </source>
</evidence>
<feature type="compositionally biased region" description="Polar residues" evidence="1">
    <location>
        <begin position="100"/>
        <end position="109"/>
    </location>
</feature>
<reference evidence="2 3" key="1">
    <citation type="journal article" date="2023" name="PLoS ONE">
        <title>Complete genome assembly of Hawai'i environmental nontuberculous mycobacteria reveals unexpected co-isolation with methylobacteria.</title>
        <authorList>
            <person name="Hendrix J."/>
            <person name="Epperson L.E."/>
            <person name="Tong E.I."/>
            <person name="Chan Y.L."/>
            <person name="Hasan N.A."/>
            <person name="Dawrs S.N."/>
            <person name="Norton G.J."/>
            <person name="Virdi R."/>
            <person name="Crooks J.L."/>
            <person name="Chan E.D."/>
            <person name="Honda J.R."/>
            <person name="Strong M."/>
        </authorList>
    </citation>
    <scope>NUCLEOTIDE SEQUENCE [LARGE SCALE GENOMIC DNA]</scope>
    <source>
        <strain evidence="2 3">NJH_HI01</strain>
    </source>
</reference>
<protein>
    <submittedName>
        <fullName evidence="2">DUF1622 domain-containing protein</fullName>
    </submittedName>
</protein>
<sequence length="145" mass="15236">MTTVMEAAGVLIIGASAPLSLVLAVREALQASKWSAAYDVFRASFGRGILLGLEFLVAADIIRTVAVTPTVQSVAVLALIILIRTFLSVSLKAEIEGSWPWQQPRSGSTEAPDADGPVRPASATDAGYSSSSMRRPSSETSKRSS</sequence>
<dbReference type="RefSeq" id="WP_246750868.1">
    <property type="nucleotide sequence ID" value="NZ_JACWCW010000102.1"/>
</dbReference>
<dbReference type="InterPro" id="IPR012427">
    <property type="entry name" value="DUF1622"/>
</dbReference>
<organism evidence="2 3">
    <name type="scientific">Methylorubrum rhodesianum</name>
    <dbReference type="NCBI Taxonomy" id="29427"/>
    <lineage>
        <taxon>Bacteria</taxon>
        <taxon>Pseudomonadati</taxon>
        <taxon>Pseudomonadota</taxon>
        <taxon>Alphaproteobacteria</taxon>
        <taxon>Hyphomicrobiales</taxon>
        <taxon>Methylobacteriaceae</taxon>
        <taxon>Methylorubrum</taxon>
    </lineage>
</organism>
<dbReference type="EMBL" id="JAQYXL010000001">
    <property type="protein sequence ID" value="MEN3226309.1"/>
    <property type="molecule type" value="Genomic_DNA"/>
</dbReference>
<evidence type="ECO:0000313" key="2">
    <source>
        <dbReference type="EMBL" id="MEN3226309.1"/>
    </source>
</evidence>
<keyword evidence="3" id="KW-1185">Reference proteome</keyword>
<comment type="caution">
    <text evidence="2">The sequence shown here is derived from an EMBL/GenBank/DDBJ whole genome shotgun (WGS) entry which is preliminary data.</text>
</comment>
<accession>A0ABU9Z4M1</accession>
<feature type="compositionally biased region" description="Basic and acidic residues" evidence="1">
    <location>
        <begin position="136"/>
        <end position="145"/>
    </location>
</feature>